<accession>A0ABP8HL00</accession>
<protein>
    <submittedName>
        <fullName evidence="2">Uncharacterized protein</fullName>
    </submittedName>
</protein>
<feature type="transmembrane region" description="Helical" evidence="1">
    <location>
        <begin position="5"/>
        <end position="22"/>
    </location>
</feature>
<evidence type="ECO:0000313" key="2">
    <source>
        <dbReference type="EMBL" id="GAA4340794.1"/>
    </source>
</evidence>
<organism evidence="2 3">
    <name type="scientific">Mucilaginibacter gynuensis</name>
    <dbReference type="NCBI Taxonomy" id="1302236"/>
    <lineage>
        <taxon>Bacteria</taxon>
        <taxon>Pseudomonadati</taxon>
        <taxon>Bacteroidota</taxon>
        <taxon>Sphingobacteriia</taxon>
        <taxon>Sphingobacteriales</taxon>
        <taxon>Sphingobacteriaceae</taxon>
        <taxon>Mucilaginibacter</taxon>
    </lineage>
</organism>
<reference evidence="3" key="1">
    <citation type="journal article" date="2019" name="Int. J. Syst. Evol. Microbiol.">
        <title>The Global Catalogue of Microorganisms (GCM) 10K type strain sequencing project: providing services to taxonomists for standard genome sequencing and annotation.</title>
        <authorList>
            <consortium name="The Broad Institute Genomics Platform"/>
            <consortium name="The Broad Institute Genome Sequencing Center for Infectious Disease"/>
            <person name="Wu L."/>
            <person name="Ma J."/>
        </authorList>
    </citation>
    <scope>NUCLEOTIDE SEQUENCE [LARGE SCALE GENOMIC DNA]</scope>
    <source>
        <strain evidence="3">JCM 17705</strain>
    </source>
</reference>
<keyword evidence="1" id="KW-0472">Membrane</keyword>
<dbReference type="Proteomes" id="UP001500582">
    <property type="component" value="Unassembled WGS sequence"/>
</dbReference>
<keyword evidence="3" id="KW-1185">Reference proteome</keyword>
<gene>
    <name evidence="2" type="ORF">GCM10023149_52530</name>
</gene>
<dbReference type="EMBL" id="BAABFT010000026">
    <property type="protein sequence ID" value="GAA4340794.1"/>
    <property type="molecule type" value="Genomic_DNA"/>
</dbReference>
<feature type="transmembrane region" description="Helical" evidence="1">
    <location>
        <begin position="28"/>
        <end position="51"/>
    </location>
</feature>
<comment type="caution">
    <text evidence="2">The sequence shown here is derived from an EMBL/GenBank/DDBJ whole genome shotgun (WGS) entry which is preliminary data.</text>
</comment>
<evidence type="ECO:0000256" key="1">
    <source>
        <dbReference type="SAM" id="Phobius"/>
    </source>
</evidence>
<name>A0ABP8HL00_9SPHI</name>
<evidence type="ECO:0000313" key="3">
    <source>
        <dbReference type="Proteomes" id="UP001500582"/>
    </source>
</evidence>
<keyword evidence="1" id="KW-0812">Transmembrane</keyword>
<sequence>MSSKFFYLYIIAGVVALLLMIYDVVGTYPAVSAVTVLAGVVPALVFFYLAYKVWHEKNDSELM</sequence>
<keyword evidence="1" id="KW-1133">Transmembrane helix</keyword>
<proteinExistence type="predicted"/>
<dbReference type="RefSeq" id="WP_345214211.1">
    <property type="nucleotide sequence ID" value="NZ_BAABFT010000026.1"/>
</dbReference>